<evidence type="ECO:0000259" key="1">
    <source>
        <dbReference type="Pfam" id="PF13638"/>
    </source>
</evidence>
<proteinExistence type="predicted"/>
<dbReference type="AlphaFoldDB" id="G0U9E7"/>
<dbReference type="Pfam" id="PF13638">
    <property type="entry name" value="PIN_4"/>
    <property type="match status" value="1"/>
</dbReference>
<dbReference type="InterPro" id="IPR002716">
    <property type="entry name" value="PIN_dom"/>
</dbReference>
<name>G0U9E7_TRYVY</name>
<dbReference type="EMBL" id="HE573027">
    <property type="protein sequence ID" value="CCC54232.1"/>
    <property type="molecule type" value="Genomic_DNA"/>
</dbReference>
<accession>G0U9E7</accession>
<dbReference type="VEuPathDB" id="TriTrypDB:TvY486_1117160"/>
<evidence type="ECO:0000313" key="2">
    <source>
        <dbReference type="EMBL" id="CCC54232.1"/>
    </source>
</evidence>
<organism evidence="2">
    <name type="scientific">Trypanosoma vivax (strain Y486)</name>
    <dbReference type="NCBI Taxonomy" id="1055687"/>
    <lineage>
        <taxon>Eukaryota</taxon>
        <taxon>Discoba</taxon>
        <taxon>Euglenozoa</taxon>
        <taxon>Kinetoplastea</taxon>
        <taxon>Metakinetoplastina</taxon>
        <taxon>Trypanosomatida</taxon>
        <taxon>Trypanosomatidae</taxon>
        <taxon>Trypanosoma</taxon>
        <taxon>Duttonella</taxon>
    </lineage>
</organism>
<dbReference type="Gene3D" id="3.40.50.1010">
    <property type="entry name" value="5'-nuclease"/>
    <property type="match status" value="1"/>
</dbReference>
<reference evidence="2" key="1">
    <citation type="journal article" date="2012" name="Proc. Natl. Acad. Sci. U.S.A.">
        <title>Antigenic diversity is generated by distinct evolutionary mechanisms in African trypanosome species.</title>
        <authorList>
            <person name="Jackson A.P."/>
            <person name="Berry A."/>
            <person name="Aslett M."/>
            <person name="Allison H.C."/>
            <person name="Burton P."/>
            <person name="Vavrova-Anderson J."/>
            <person name="Brown R."/>
            <person name="Browne H."/>
            <person name="Corton N."/>
            <person name="Hauser H."/>
            <person name="Gamble J."/>
            <person name="Gilderthorp R."/>
            <person name="Marcello L."/>
            <person name="McQuillan J."/>
            <person name="Otto T.D."/>
            <person name="Quail M.A."/>
            <person name="Sanders M.J."/>
            <person name="van Tonder A."/>
            <person name="Ginger M.L."/>
            <person name="Field M.C."/>
            <person name="Barry J.D."/>
            <person name="Hertz-Fowler C."/>
            <person name="Berriman M."/>
        </authorList>
    </citation>
    <scope>NUCLEOTIDE SEQUENCE</scope>
    <source>
        <strain evidence="2">Y486</strain>
    </source>
</reference>
<gene>
    <name evidence="2" type="ORF">TVY486_1117160</name>
</gene>
<dbReference type="CDD" id="cd18709">
    <property type="entry name" value="PIN_VapC-like"/>
    <property type="match status" value="1"/>
</dbReference>
<sequence>MSTGRLSGYIYVQSHHLTCIHALSSPGDGTSLALLSPPMMVHLHTVSTPFFPFNHCGKNSDTHFRLYYIGVAPLCMRRGPLTAGALPLLVASSACVSWADVLVTYRDVTALLDGVYRPTTEELNKGLLRMETSWGASLFYYGIVKGICRHKYPPTRLVSTALERFKRFGHFYAIKRIMEEDVDSTTYQGARTALVYASFTGMWEHAIRIYQNNPIMHQNIADVSSLVGVLSTCGCWEGAFTLINQRSPRSLHPSLIRPVVRSLGVSGEYKRMLALVAASLAQGHGMNIKLFSALVKSLQLSGQWKSALETAVDLGLMSPMREAQEKSLAMYTGLVDCLYASDPYYEFSVQDVVGDITYRMHPRLTHERQLKRTARSFRLISPNEIFRRHRSCLSALSSVITKQLSLTDVHTRPVAELAEEAFKQCGVQLVLDTNFVLHCATKNQSLSHFYPPMRRQYPRLEGKSPFRVVIPFTTVRETYQLIWGTSAHVKRSVRSLLWSRVTALFRDPLVKVLSFSSEYPCTAFSVITSMAYSRLNEPANENDPDRRILNTCVALQYAFRQRYAASLQGVEQLSDGAMLFSFLKYHVRRHHRDVRGVACEQLLLCTMDKRLSLAADELGIQTFPRFDCGLHGAATEEE</sequence>
<protein>
    <recommendedName>
        <fullName evidence="1">PIN domain-containing protein</fullName>
    </recommendedName>
</protein>
<feature type="domain" description="PIN" evidence="1">
    <location>
        <begin position="429"/>
        <end position="622"/>
    </location>
</feature>